<keyword evidence="6" id="KW-0539">Nucleus</keyword>
<dbReference type="GO" id="GO:0003677">
    <property type="term" value="F:DNA binding"/>
    <property type="evidence" value="ECO:0007669"/>
    <property type="project" value="UniProtKB-KW"/>
</dbReference>
<dbReference type="PANTHER" id="PTHR47338">
    <property type="entry name" value="ZN(II)2CYS6 TRANSCRIPTION FACTOR (EUROFUNG)-RELATED"/>
    <property type="match status" value="1"/>
</dbReference>
<dbReference type="AlphaFoldDB" id="A0A9W9FWK5"/>
<dbReference type="Gene3D" id="4.10.240.10">
    <property type="entry name" value="Zn(2)-C6 fungal-type DNA-binding domain"/>
    <property type="match status" value="1"/>
</dbReference>
<keyword evidence="2" id="KW-0479">Metal-binding</keyword>
<dbReference type="GO" id="GO:0005634">
    <property type="term" value="C:nucleus"/>
    <property type="evidence" value="ECO:0007669"/>
    <property type="project" value="UniProtKB-SubCell"/>
</dbReference>
<dbReference type="InterPro" id="IPR036864">
    <property type="entry name" value="Zn2-C6_fun-type_DNA-bd_sf"/>
</dbReference>
<accession>A0A9W9FWK5</accession>
<evidence type="ECO:0000256" key="5">
    <source>
        <dbReference type="ARBA" id="ARBA00023163"/>
    </source>
</evidence>
<evidence type="ECO:0000256" key="4">
    <source>
        <dbReference type="ARBA" id="ARBA00023125"/>
    </source>
</evidence>
<dbReference type="Proteomes" id="UP001149165">
    <property type="component" value="Unassembled WGS sequence"/>
</dbReference>
<dbReference type="PANTHER" id="PTHR47338:SF7">
    <property type="entry name" value="ZN(II)2CYS6 TRANSCRIPTION FACTOR (EUROFUNG)"/>
    <property type="match status" value="1"/>
</dbReference>
<dbReference type="PROSITE" id="PS50048">
    <property type="entry name" value="ZN2_CY6_FUNGAL_2"/>
    <property type="match status" value="2"/>
</dbReference>
<proteinExistence type="predicted"/>
<evidence type="ECO:0000313" key="9">
    <source>
        <dbReference type="Proteomes" id="UP001149165"/>
    </source>
</evidence>
<dbReference type="Pfam" id="PF04082">
    <property type="entry name" value="Fungal_trans"/>
    <property type="match status" value="1"/>
</dbReference>
<name>A0A9W9FWK5_9EURO</name>
<dbReference type="OrthoDB" id="2563500at2759"/>
<evidence type="ECO:0000256" key="3">
    <source>
        <dbReference type="ARBA" id="ARBA00023015"/>
    </source>
</evidence>
<keyword evidence="5" id="KW-0804">Transcription</keyword>
<dbReference type="GO" id="GO:0008270">
    <property type="term" value="F:zinc ion binding"/>
    <property type="evidence" value="ECO:0007669"/>
    <property type="project" value="InterPro"/>
</dbReference>
<reference evidence="8" key="2">
    <citation type="journal article" date="2023" name="IMA Fungus">
        <title>Comparative genomic study of the Penicillium genus elucidates a diverse pangenome and 15 lateral gene transfer events.</title>
        <authorList>
            <person name="Petersen C."/>
            <person name="Sorensen T."/>
            <person name="Nielsen M.R."/>
            <person name="Sondergaard T.E."/>
            <person name="Sorensen J.L."/>
            <person name="Fitzpatrick D.A."/>
            <person name="Frisvad J.C."/>
            <person name="Nielsen K.L."/>
        </authorList>
    </citation>
    <scope>NUCLEOTIDE SEQUENCE</scope>
    <source>
        <strain evidence="8">IBT 30069</strain>
    </source>
</reference>
<dbReference type="InterPro" id="IPR050815">
    <property type="entry name" value="TF_fung"/>
</dbReference>
<dbReference type="CDD" id="cd00067">
    <property type="entry name" value="GAL4"/>
    <property type="match status" value="2"/>
</dbReference>
<dbReference type="SMART" id="SM00066">
    <property type="entry name" value="GAL4"/>
    <property type="match status" value="2"/>
</dbReference>
<reference evidence="8" key="1">
    <citation type="submission" date="2022-11" db="EMBL/GenBank/DDBJ databases">
        <authorList>
            <person name="Petersen C."/>
        </authorList>
    </citation>
    <scope>NUCLEOTIDE SEQUENCE</scope>
    <source>
        <strain evidence="8">IBT 30069</strain>
    </source>
</reference>
<organism evidence="8 9">
    <name type="scientific">Penicillium angulare</name>
    <dbReference type="NCBI Taxonomy" id="116970"/>
    <lineage>
        <taxon>Eukaryota</taxon>
        <taxon>Fungi</taxon>
        <taxon>Dikarya</taxon>
        <taxon>Ascomycota</taxon>
        <taxon>Pezizomycotina</taxon>
        <taxon>Eurotiomycetes</taxon>
        <taxon>Eurotiomycetidae</taxon>
        <taxon>Eurotiales</taxon>
        <taxon>Aspergillaceae</taxon>
        <taxon>Penicillium</taxon>
    </lineage>
</organism>
<dbReference type="PROSITE" id="PS00463">
    <property type="entry name" value="ZN2_CY6_FUNGAL_1"/>
    <property type="match status" value="2"/>
</dbReference>
<comment type="caution">
    <text evidence="8">The sequence shown here is derived from an EMBL/GenBank/DDBJ whole genome shotgun (WGS) entry which is preliminary data.</text>
</comment>
<dbReference type="Pfam" id="PF00172">
    <property type="entry name" value="Zn_clus"/>
    <property type="match status" value="2"/>
</dbReference>
<sequence>MGDVKKAPCYQCRCRKVRCDRREGGCCNCERLEFICSYQRPKLSQKSDLPMYGGRDATQVPPERRRTRRACIECHRQKMRCSGGLPACASCIERRRKCYYPEDESTPTEKTQKPSLGMQSSVSGSMMSYLAPEVILRVDQFFEHLYPIPLYSFLHEPSIRRKLAEGSLNQTLAFSLAALASACFSNDHNQTTLWLNTVEMEIWKSLDRPNIILLQSLILALHCHIQRKCFPRAYLLAGLASRTAIALRLNYERLDLSFIAQEIRRRVLWALSFLDVIFAVGIPDHEFMPYSIIYQQLPTSETLFYQGISEGAIACRIDSTEGCSILGACLQLSKLSRDIIRLKRQLALAESPLENLESIVQEFQKCLWHLHKDVASSFNYQMSSTDQLEEMLESRWFLRYLQLTLMWHQAHCDLYRLFIPTHPDSAPNIITDNVEVAFKANAVKACITHSEEIHVIFSKLESMPRRLAFPPSVAICAYQSTRLSLYLLHASSLNGKVETSSFLAKADLSLTILRQLFICATATEPIISDLENIVKKAKSDPEIIEKEKEDYHYRPEERLDRNTHLSVHSLMRQANFTDDGYE</sequence>
<keyword evidence="9" id="KW-1185">Reference proteome</keyword>
<dbReference type="GO" id="GO:0000981">
    <property type="term" value="F:DNA-binding transcription factor activity, RNA polymerase II-specific"/>
    <property type="evidence" value="ECO:0007669"/>
    <property type="project" value="InterPro"/>
</dbReference>
<protein>
    <recommendedName>
        <fullName evidence="7">Zn(2)-C6 fungal-type domain-containing protein</fullName>
    </recommendedName>
</protein>
<feature type="domain" description="Zn(2)-C6 fungal-type" evidence="7">
    <location>
        <begin position="8"/>
        <end position="38"/>
    </location>
</feature>
<gene>
    <name evidence="8" type="ORF">N7456_004020</name>
</gene>
<evidence type="ECO:0000259" key="7">
    <source>
        <dbReference type="PROSITE" id="PS50048"/>
    </source>
</evidence>
<dbReference type="InterPro" id="IPR007219">
    <property type="entry name" value="XnlR_reg_dom"/>
</dbReference>
<dbReference type="CDD" id="cd12148">
    <property type="entry name" value="fungal_TF_MHR"/>
    <property type="match status" value="1"/>
</dbReference>
<feature type="domain" description="Zn(2)-C6 fungal-type" evidence="7">
    <location>
        <begin position="70"/>
        <end position="100"/>
    </location>
</feature>
<evidence type="ECO:0000256" key="6">
    <source>
        <dbReference type="ARBA" id="ARBA00023242"/>
    </source>
</evidence>
<dbReference type="InterPro" id="IPR001138">
    <property type="entry name" value="Zn2Cys6_DnaBD"/>
</dbReference>
<dbReference type="EMBL" id="JAPQKH010000003">
    <property type="protein sequence ID" value="KAJ5107345.1"/>
    <property type="molecule type" value="Genomic_DNA"/>
</dbReference>
<dbReference type="GO" id="GO:0006351">
    <property type="term" value="P:DNA-templated transcription"/>
    <property type="evidence" value="ECO:0007669"/>
    <property type="project" value="InterPro"/>
</dbReference>
<dbReference type="SUPFAM" id="SSF57701">
    <property type="entry name" value="Zn2/Cys6 DNA-binding domain"/>
    <property type="match status" value="1"/>
</dbReference>
<comment type="subcellular location">
    <subcellularLocation>
        <location evidence="1">Nucleus</location>
    </subcellularLocation>
</comment>
<keyword evidence="3" id="KW-0805">Transcription regulation</keyword>
<evidence type="ECO:0000256" key="2">
    <source>
        <dbReference type="ARBA" id="ARBA00022723"/>
    </source>
</evidence>
<evidence type="ECO:0000256" key="1">
    <source>
        <dbReference type="ARBA" id="ARBA00004123"/>
    </source>
</evidence>
<keyword evidence="4" id="KW-0238">DNA-binding</keyword>
<evidence type="ECO:0000313" key="8">
    <source>
        <dbReference type="EMBL" id="KAJ5107345.1"/>
    </source>
</evidence>